<feature type="compositionally biased region" description="Basic and acidic residues" evidence="1">
    <location>
        <begin position="719"/>
        <end position="766"/>
    </location>
</feature>
<protein>
    <submittedName>
        <fullName evidence="3">Phage late control gene D protein (GPD)</fullName>
    </submittedName>
</protein>
<dbReference type="OrthoDB" id="1878078at2"/>
<keyword evidence="2" id="KW-1133">Transmembrane helix</keyword>
<evidence type="ECO:0000256" key="1">
    <source>
        <dbReference type="SAM" id="MobiDB-lite"/>
    </source>
</evidence>
<dbReference type="EMBL" id="FZOJ01000005">
    <property type="protein sequence ID" value="SNS15475.1"/>
    <property type="molecule type" value="Genomic_DNA"/>
</dbReference>
<dbReference type="Gene3D" id="3.55.50.10">
    <property type="entry name" value="Baseplate protein-like domains"/>
    <property type="match status" value="1"/>
</dbReference>
<organism evidence="3 4">
    <name type="scientific">Anaerovirgula multivorans</name>
    <dbReference type="NCBI Taxonomy" id="312168"/>
    <lineage>
        <taxon>Bacteria</taxon>
        <taxon>Bacillati</taxon>
        <taxon>Bacillota</taxon>
        <taxon>Clostridia</taxon>
        <taxon>Peptostreptococcales</taxon>
        <taxon>Natronincolaceae</taxon>
        <taxon>Anaerovirgula</taxon>
    </lineage>
</organism>
<dbReference type="AlphaFoldDB" id="A0A239C5D4"/>
<dbReference type="SUPFAM" id="SSF69279">
    <property type="entry name" value="Phage tail proteins"/>
    <property type="match status" value="1"/>
</dbReference>
<dbReference type="RefSeq" id="WP_089282080.1">
    <property type="nucleotide sequence ID" value="NZ_FZOJ01000005.1"/>
</dbReference>
<gene>
    <name evidence="3" type="ORF">SAMN05446037_100521</name>
</gene>
<feature type="region of interest" description="Disordered" evidence="1">
    <location>
        <begin position="791"/>
        <end position="811"/>
    </location>
</feature>
<evidence type="ECO:0000313" key="4">
    <source>
        <dbReference type="Proteomes" id="UP000198304"/>
    </source>
</evidence>
<evidence type="ECO:0000313" key="3">
    <source>
        <dbReference type="EMBL" id="SNS15475.1"/>
    </source>
</evidence>
<reference evidence="3 4" key="1">
    <citation type="submission" date="2017-06" db="EMBL/GenBank/DDBJ databases">
        <authorList>
            <person name="Kim H.J."/>
            <person name="Triplett B.A."/>
        </authorList>
    </citation>
    <scope>NUCLEOTIDE SEQUENCE [LARGE SCALE GENOMIC DNA]</scope>
    <source>
        <strain evidence="3 4">SCA</strain>
    </source>
</reference>
<feature type="compositionally biased region" description="Basic and acidic residues" evidence="1">
    <location>
        <begin position="691"/>
        <end position="702"/>
    </location>
</feature>
<sequence length="811" mass="92148">MEFLGYDRIRVKCPWGLQTLKDLEINIEPNQHATVRFTGIVDEKTGLSTIEKNVEHDQIQVVEIDENDKEKVIFTAEVLDVDIKEENGIYHIEAKGISGTFYLDIEKKSRSFQNTAMTYRDVIKQVIKDTSKSDAIFEAGEKESISVPRIQYRESDWIFIKRMASHSGAVVVPEVTEIRSRFWFGMPQGEKRKISSDVEYKVWKDIDRYREMAGERKGYRPEDFFYYEIKTGEAYNIGDKVTFKNKEMIITSKKAKMEKGLWTYTYILGFQPGFGLKKQYNHIISGMSIKGKVLDTQGENLKVHLDIDKAQDKNTAYWYKYIPPTGNTMYCMPKIGTEVALYFSNEKEESAEVIGCVRTNGSQCKGTSNPNNRYLTTEHNKQMALLPGLISFTGVGTEDHPLKITLQDKIEEEIQEPIEKGIKFESHQSFLLKAKGKIELFAEKKIMINAPTYVGMLKGKRGSAKVFTLSDEFNILGENTYLYGRKSELFPQYDDAPVKKPFNWKKLIVNVLVAAVVVVAVAFSMGVVGGLMLGTVALAIKGTFAVKAVVGLATLAFGGSCVWGGYEIYKTAAEDIKNGEVREGYDYVIPAAKTTFWKGTELLLFPAFKGKKIVVWGKNVGKTVLMDNTRRFLGYVSTGRSREEDWVKDFISEAAEDVPKAAATNLGPGAAGWQGEAVNVVKDRAFDKVKDRSNRKENELPKIENNTFTDHPGIVAHNAMREEKAKAREERDSWSPEKWGRWKAEEDRIDPDGKSRRNQEQAERIAPKAPYTDVDWQELYGIEAGYEEKMKELKEQEKKQQQRHDSPVPSF</sequence>
<dbReference type="Proteomes" id="UP000198304">
    <property type="component" value="Unassembled WGS sequence"/>
</dbReference>
<feature type="region of interest" description="Disordered" evidence="1">
    <location>
        <begin position="691"/>
        <end position="774"/>
    </location>
</feature>
<feature type="transmembrane region" description="Helical" evidence="2">
    <location>
        <begin position="544"/>
        <end position="566"/>
    </location>
</feature>
<name>A0A239C5D4_9FIRM</name>
<proteinExistence type="predicted"/>
<keyword evidence="2" id="KW-0472">Membrane</keyword>
<keyword evidence="2" id="KW-0812">Transmembrane</keyword>
<feature type="transmembrane region" description="Helical" evidence="2">
    <location>
        <begin position="507"/>
        <end position="532"/>
    </location>
</feature>
<accession>A0A239C5D4</accession>
<evidence type="ECO:0000256" key="2">
    <source>
        <dbReference type="SAM" id="Phobius"/>
    </source>
</evidence>
<keyword evidence="4" id="KW-1185">Reference proteome</keyword>